<dbReference type="EMBL" id="CP003123">
    <property type="protein sequence ID" value="AGF74923.1"/>
    <property type="molecule type" value="Genomic_DNA"/>
</dbReference>
<dbReference type="Gene3D" id="2.40.50.90">
    <property type="match status" value="1"/>
</dbReference>
<dbReference type="RefSeq" id="WP_015398427.1">
    <property type="nucleotide sequence ID" value="NC_020300.1"/>
</dbReference>
<evidence type="ECO:0000313" key="3">
    <source>
        <dbReference type="EMBL" id="AGF74923.1"/>
    </source>
</evidence>
<sequence>MRLIYRNKSKSLFRRIILVYIIAGGLYTLSQNSNFAQKLLTDYQSKNIMKDQITTTKKKVEDDTAIYNSIKLDETLPVYSGFIQVTSGSSFKMITPVDEPWRKRIMRRVRLYGVESCEPRQFAVYNGIKWPCGSVATAWLVTKTLNQNVVCQTAKVVNQIHYAQCLVSGVDIARLGLSEGMMILSLDQKDFPSPSQYKQTEYSAKIAGVGIWSSEFDRPEAWRRQYGNYNPLDPQ</sequence>
<accession>M1NUH0</accession>
<dbReference type="STRING" id="1094489.BAnh1_10540"/>
<keyword evidence="1" id="KW-0812">Transmembrane</keyword>
<keyword evidence="4" id="KW-1185">Reference proteome</keyword>
<reference evidence="3 4" key="1">
    <citation type="journal article" date="2013" name="PLoS Genet.">
        <title>A gene transfer agent and a dynamic repertoire of secretion systems hold the keys to the explosive radiation of the emerging pathogen Bartonella.</title>
        <authorList>
            <person name="Guy L."/>
            <person name="Nystedt B."/>
            <person name="Toft C."/>
            <person name="Zaremba-Niedzwiedzka K."/>
            <person name="Berglund E.C."/>
            <person name="Granberg F."/>
            <person name="Naslund K."/>
            <person name="Eriksson A.S."/>
            <person name="Andersson S.G."/>
        </authorList>
    </citation>
    <scope>NUCLEOTIDE SEQUENCE [LARGE SCALE GENOMIC DNA]</scope>
    <source>
        <strain evidence="3 4">Aust/NH1</strain>
    </source>
</reference>
<feature type="domain" description="TNase-like" evidence="2">
    <location>
        <begin position="76"/>
        <end position="214"/>
    </location>
</feature>
<dbReference type="SMART" id="SM00318">
    <property type="entry name" value="SNc"/>
    <property type="match status" value="1"/>
</dbReference>
<keyword evidence="1" id="KW-0472">Membrane</keyword>
<evidence type="ECO:0000313" key="4">
    <source>
        <dbReference type="Proteomes" id="UP000011729"/>
    </source>
</evidence>
<dbReference type="SUPFAM" id="SSF50199">
    <property type="entry name" value="Staphylococcal nuclease"/>
    <property type="match status" value="1"/>
</dbReference>
<evidence type="ECO:0000259" key="2">
    <source>
        <dbReference type="SMART" id="SM00318"/>
    </source>
</evidence>
<gene>
    <name evidence="3" type="ordered locus">BAnh1_10540</name>
</gene>
<proteinExistence type="predicted"/>
<dbReference type="HOGENOM" id="CLU_1122855_0_0_5"/>
<dbReference type="KEGG" id="baus:BAnh1_10540"/>
<dbReference type="InterPro" id="IPR035437">
    <property type="entry name" value="SNase_OB-fold_sf"/>
</dbReference>
<keyword evidence="1" id="KW-1133">Transmembrane helix</keyword>
<protein>
    <submittedName>
        <fullName evidence="3">Nuclease (SNase-like)</fullName>
    </submittedName>
</protein>
<dbReference type="AlphaFoldDB" id="M1NUH0"/>
<dbReference type="PATRIC" id="fig|1094489.3.peg.1298"/>
<dbReference type="InterPro" id="IPR016071">
    <property type="entry name" value="Staphylococal_nuclease_OB-fold"/>
</dbReference>
<organism evidence="3 4">
    <name type="scientific">Bartonella australis (strain Aust/NH1)</name>
    <dbReference type="NCBI Taxonomy" id="1094489"/>
    <lineage>
        <taxon>Bacteria</taxon>
        <taxon>Pseudomonadati</taxon>
        <taxon>Pseudomonadota</taxon>
        <taxon>Alphaproteobacteria</taxon>
        <taxon>Hyphomicrobiales</taxon>
        <taxon>Bartonellaceae</taxon>
        <taxon>Bartonella</taxon>
    </lineage>
</organism>
<feature type="transmembrane region" description="Helical" evidence="1">
    <location>
        <begin position="12"/>
        <end position="30"/>
    </location>
</feature>
<name>M1NUH0_BARAA</name>
<evidence type="ECO:0000256" key="1">
    <source>
        <dbReference type="SAM" id="Phobius"/>
    </source>
</evidence>
<dbReference type="Proteomes" id="UP000011729">
    <property type="component" value="Chromosome"/>
</dbReference>
<dbReference type="eggNOG" id="COG1525">
    <property type="taxonomic scope" value="Bacteria"/>
</dbReference>
<dbReference type="OrthoDB" id="7922211at2"/>